<reference evidence="1" key="1">
    <citation type="journal article" date="2017" name="Proc. Natl. Acad. Sci. U.S.A.">
        <title>Comparative genomics uncovers the prolific and distinctive metabolic potential of the cyanobacterial genus Moorea.</title>
        <authorList>
            <person name="Leao T."/>
            <person name="Castelao G."/>
            <person name="Korobeynikov A."/>
            <person name="Monroe E.A."/>
            <person name="Podell S."/>
            <person name="Glukhov E."/>
            <person name="Allen E.E."/>
            <person name="Gerwick W.H."/>
            <person name="Gerwick L."/>
        </authorList>
    </citation>
    <scope>NUCLEOTIDE SEQUENCE</scope>
    <source>
        <strain evidence="1">JHB</strain>
    </source>
</reference>
<organism evidence="1">
    <name type="scientific">Moorena producens (strain JHB)</name>
    <dbReference type="NCBI Taxonomy" id="1454205"/>
    <lineage>
        <taxon>Bacteria</taxon>
        <taxon>Bacillati</taxon>
        <taxon>Cyanobacteriota</taxon>
        <taxon>Cyanophyceae</taxon>
        <taxon>Coleofasciculales</taxon>
        <taxon>Coleofasciculaceae</taxon>
        <taxon>Moorena</taxon>
    </lineage>
</organism>
<proteinExistence type="predicted"/>
<gene>
    <name evidence="1" type="ORF">BJP36_35920</name>
</gene>
<protein>
    <submittedName>
        <fullName evidence="1">Uncharacterized protein</fullName>
    </submittedName>
</protein>
<reference evidence="1" key="2">
    <citation type="submission" date="2022-10" db="EMBL/GenBank/DDBJ databases">
        <authorList>
            <person name="Ngo T.-E."/>
        </authorList>
    </citation>
    <scope>NUCLEOTIDE SEQUENCE</scope>
    <source>
        <strain evidence="1">JHB</strain>
    </source>
</reference>
<dbReference type="AlphaFoldDB" id="A0A9Q9UW49"/>
<sequence length="50" mass="5371">MANIKKTTANITIADIALSKESESFIKDVNDNELNLTHGGCLLALLLSLL</sequence>
<dbReference type="EMBL" id="CP017708">
    <property type="protein sequence ID" value="WAN69481.1"/>
    <property type="molecule type" value="Genomic_DNA"/>
</dbReference>
<name>A0A9Q9UW49_MOOP1</name>
<dbReference type="Proteomes" id="UP000176944">
    <property type="component" value="Chromosome"/>
</dbReference>
<evidence type="ECO:0000313" key="1">
    <source>
        <dbReference type="EMBL" id="WAN69481.1"/>
    </source>
</evidence>
<accession>A0A9Q9UW49</accession>